<keyword evidence="10" id="KW-0768">Sushi</keyword>
<name>A0A6P8HCH7_ACTTE</name>
<dbReference type="Gene3D" id="2.10.70.10">
    <property type="entry name" value="Complement Module, domain 1"/>
    <property type="match status" value="1"/>
</dbReference>
<dbReference type="PROSITE" id="PS50287">
    <property type="entry name" value="SRCR_2"/>
    <property type="match status" value="1"/>
</dbReference>
<dbReference type="Pfam" id="PF00084">
    <property type="entry name" value="Sushi"/>
    <property type="match status" value="1"/>
</dbReference>
<evidence type="ECO:0000259" key="12">
    <source>
        <dbReference type="PROSITE" id="PS50011"/>
    </source>
</evidence>
<dbReference type="GO" id="GO:0004672">
    <property type="term" value="F:protein kinase activity"/>
    <property type="evidence" value="ECO:0007669"/>
    <property type="project" value="InterPro"/>
</dbReference>
<dbReference type="Gene3D" id="2.60.120.200">
    <property type="match status" value="1"/>
</dbReference>
<evidence type="ECO:0000256" key="6">
    <source>
        <dbReference type="ARBA" id="ARBA00023136"/>
    </source>
</evidence>
<dbReference type="SMART" id="SM00137">
    <property type="entry name" value="MAM"/>
    <property type="match status" value="1"/>
</dbReference>
<dbReference type="Gene3D" id="3.30.200.20">
    <property type="entry name" value="Phosphorylase Kinase, domain 1"/>
    <property type="match status" value="1"/>
</dbReference>
<dbReference type="InterPro" id="IPR013320">
    <property type="entry name" value="ConA-like_dom_sf"/>
</dbReference>
<dbReference type="SMART" id="SM00032">
    <property type="entry name" value="CCP"/>
    <property type="match status" value="1"/>
</dbReference>
<dbReference type="FunFam" id="3.10.250.10:FF:000016">
    <property type="entry name" value="Scavenger receptor cysteine-rich protein type 12"/>
    <property type="match status" value="1"/>
</dbReference>
<dbReference type="PANTHER" id="PTHR23282:SF101">
    <property type="entry name" value="MAM DOMAIN-CONTAINING PROTEIN"/>
    <property type="match status" value="1"/>
</dbReference>
<dbReference type="SMART" id="SM00202">
    <property type="entry name" value="SR"/>
    <property type="match status" value="1"/>
</dbReference>
<dbReference type="Pfam" id="PF00530">
    <property type="entry name" value="SRCR"/>
    <property type="match status" value="1"/>
</dbReference>
<dbReference type="GO" id="GO:0016020">
    <property type="term" value="C:membrane"/>
    <property type="evidence" value="ECO:0007669"/>
    <property type="project" value="UniProtKB-SubCell"/>
</dbReference>
<dbReference type="CDD" id="cd06263">
    <property type="entry name" value="MAM"/>
    <property type="match status" value="1"/>
</dbReference>
<keyword evidence="6 11" id="KW-0472">Membrane</keyword>
<accession>A0A6P8HCH7</accession>
<dbReference type="InterPro" id="IPR001190">
    <property type="entry name" value="SRCR"/>
</dbReference>
<dbReference type="KEGG" id="aten:116287697"/>
<dbReference type="SUPFAM" id="SSF56487">
    <property type="entry name" value="SRCR-like"/>
    <property type="match status" value="1"/>
</dbReference>
<feature type="disulfide bond" evidence="10">
    <location>
        <begin position="283"/>
        <end position="310"/>
    </location>
</feature>
<evidence type="ECO:0000259" key="15">
    <source>
        <dbReference type="PROSITE" id="PS50923"/>
    </source>
</evidence>
<keyword evidence="16" id="KW-1185">Reference proteome</keyword>
<feature type="domain" description="Protein kinase" evidence="12">
    <location>
        <begin position="521"/>
        <end position="588"/>
    </location>
</feature>
<dbReference type="Proteomes" id="UP000515163">
    <property type="component" value="Unplaced"/>
</dbReference>
<keyword evidence="3" id="KW-0732">Signal</keyword>
<dbReference type="PRINTS" id="PR00020">
    <property type="entry name" value="MAMDOMAIN"/>
</dbReference>
<dbReference type="PANTHER" id="PTHR23282">
    <property type="entry name" value="APICAL ENDOSOMAL GLYCOPROTEIN PRECURSOR"/>
    <property type="match status" value="1"/>
</dbReference>
<evidence type="ECO:0000313" key="17">
    <source>
        <dbReference type="RefSeq" id="XP_031550230.1"/>
    </source>
</evidence>
<dbReference type="PROSITE" id="PS50060">
    <property type="entry name" value="MAM_2"/>
    <property type="match status" value="1"/>
</dbReference>
<evidence type="ECO:0000256" key="7">
    <source>
        <dbReference type="ARBA" id="ARBA00023157"/>
    </source>
</evidence>
<evidence type="ECO:0000256" key="1">
    <source>
        <dbReference type="ARBA" id="ARBA00004167"/>
    </source>
</evidence>
<gene>
    <name evidence="17" type="primary">LOC116287697</name>
</gene>
<comment type="subcellular location">
    <subcellularLocation>
        <location evidence="1">Membrane</location>
        <topology evidence="1">Single-pass membrane protein</topology>
    </subcellularLocation>
</comment>
<sequence>MVNVWVGYALRSTGLFILKTEPGYAWGSVTFPTDTDLVQEQRLNFLLDTDLFTSAWLQVQDCPVDMTTRLTPQGATLLVLFVAISMKLGEPASLNGDCDFNSGTLCAWKQERLDDFDWLVRGGPTPDRDTGPNAGSDGGNYLFIESSDKNLGKKAVLKLEGLNTIAGGPKCFSFKYFMFGRDIETLMVFQENRPIFTLSGPQGNRWMKATGRLFPAAQTKITIHGVVGIGPKGDIAIDEIEFLSDANCGKNEAKCPPIPSPFQGSSTCASPFKNPDEICKFECNEGFQLVGPERLRCLPFGTWNDKPPLCLNNPIKLRLAGLGPERPNAGRVEIQVGDTWGSICRDKWTQVNSELVCRTLGYKKPIATYIDVSTLKSPTGNLPIWLDNVVCDKGAQNPLEDCRHNGFGIHNCDVEGHSQDVAIECRNQTSPPIASVPATTESTKKVAFPLSAKIATGVGSLVLVLIIVLVVVCCIRRKKRRKSKDGENPQHVVVFSKDMEAETEDQEDKPSDPWEVNPKYITFMEELGQGAFGKVFKAIYQEPPPKEEQIIMAKLMGTPELIKNNRPKKMVAVKTLHGISVQQRIRSS</sequence>
<proteinExistence type="predicted"/>
<dbReference type="GO" id="GO:0005524">
    <property type="term" value="F:ATP binding"/>
    <property type="evidence" value="ECO:0007669"/>
    <property type="project" value="InterPro"/>
</dbReference>
<evidence type="ECO:0000259" key="14">
    <source>
        <dbReference type="PROSITE" id="PS50287"/>
    </source>
</evidence>
<reference evidence="17" key="1">
    <citation type="submission" date="2025-08" db="UniProtKB">
        <authorList>
            <consortium name="RefSeq"/>
        </authorList>
    </citation>
    <scope>IDENTIFICATION</scope>
    <source>
        <tissue evidence="17">Tentacle</tissue>
    </source>
</reference>
<dbReference type="CDD" id="cd00033">
    <property type="entry name" value="CCP"/>
    <property type="match status" value="1"/>
</dbReference>
<evidence type="ECO:0000256" key="8">
    <source>
        <dbReference type="ARBA" id="ARBA00023180"/>
    </source>
</evidence>
<dbReference type="Pfam" id="PF00629">
    <property type="entry name" value="MAM"/>
    <property type="match status" value="1"/>
</dbReference>
<dbReference type="InterPro" id="IPR000436">
    <property type="entry name" value="Sushi_SCR_CCP_dom"/>
</dbReference>
<evidence type="ECO:0000259" key="13">
    <source>
        <dbReference type="PROSITE" id="PS50060"/>
    </source>
</evidence>
<evidence type="ECO:0000256" key="2">
    <source>
        <dbReference type="ARBA" id="ARBA00022692"/>
    </source>
</evidence>
<protein>
    <submittedName>
        <fullName evidence="17">Uncharacterized protein LOC116287697 isoform X1</fullName>
    </submittedName>
</protein>
<evidence type="ECO:0000313" key="16">
    <source>
        <dbReference type="Proteomes" id="UP000515163"/>
    </source>
</evidence>
<keyword evidence="8" id="KW-0325">Glycoprotein</keyword>
<dbReference type="AlphaFoldDB" id="A0A6P8HCH7"/>
<evidence type="ECO:0000256" key="4">
    <source>
        <dbReference type="ARBA" id="ARBA00022737"/>
    </source>
</evidence>
<keyword evidence="5 11" id="KW-1133">Transmembrane helix</keyword>
<dbReference type="PROSITE" id="PS50923">
    <property type="entry name" value="SUSHI"/>
    <property type="match status" value="1"/>
</dbReference>
<comment type="caution">
    <text evidence="9">Lacks conserved residue(s) required for the propagation of feature annotation.</text>
</comment>
<dbReference type="OrthoDB" id="5984176at2759"/>
<dbReference type="InterPro" id="IPR000998">
    <property type="entry name" value="MAM_dom"/>
</dbReference>
<keyword evidence="7 10" id="KW-1015">Disulfide bond</keyword>
<feature type="transmembrane region" description="Helical" evidence="11">
    <location>
        <begin position="454"/>
        <end position="475"/>
    </location>
</feature>
<dbReference type="SUPFAM" id="SSF49899">
    <property type="entry name" value="Concanavalin A-like lectins/glucanases"/>
    <property type="match status" value="1"/>
</dbReference>
<feature type="domain" description="MAM" evidence="13">
    <location>
        <begin position="96"/>
        <end position="250"/>
    </location>
</feature>
<dbReference type="InParanoid" id="A0A6P8HCH7"/>
<dbReference type="InterPro" id="IPR036772">
    <property type="entry name" value="SRCR-like_dom_sf"/>
</dbReference>
<dbReference type="InterPro" id="IPR035976">
    <property type="entry name" value="Sushi/SCR/CCP_sf"/>
</dbReference>
<dbReference type="InterPro" id="IPR051560">
    <property type="entry name" value="MAM_domain-containing"/>
</dbReference>
<evidence type="ECO:0000256" key="3">
    <source>
        <dbReference type="ARBA" id="ARBA00022729"/>
    </source>
</evidence>
<feature type="domain" description="SRCR" evidence="14">
    <location>
        <begin position="317"/>
        <end position="426"/>
    </location>
</feature>
<keyword evidence="2 11" id="KW-0812">Transmembrane</keyword>
<dbReference type="SUPFAM" id="SSF57535">
    <property type="entry name" value="Complement control module/SCR domain"/>
    <property type="match status" value="1"/>
</dbReference>
<dbReference type="InterPro" id="IPR000719">
    <property type="entry name" value="Prot_kinase_dom"/>
</dbReference>
<evidence type="ECO:0000256" key="9">
    <source>
        <dbReference type="PROSITE-ProRule" id="PRU00196"/>
    </source>
</evidence>
<keyword evidence="4" id="KW-0677">Repeat</keyword>
<evidence type="ECO:0000256" key="11">
    <source>
        <dbReference type="SAM" id="Phobius"/>
    </source>
</evidence>
<dbReference type="PROSITE" id="PS50011">
    <property type="entry name" value="PROTEIN_KINASE_DOM"/>
    <property type="match status" value="1"/>
</dbReference>
<dbReference type="RefSeq" id="XP_031550230.1">
    <property type="nucleotide sequence ID" value="XM_031694370.1"/>
</dbReference>
<dbReference type="Gene3D" id="3.10.250.10">
    <property type="entry name" value="SRCR-like domain"/>
    <property type="match status" value="1"/>
</dbReference>
<dbReference type="GeneID" id="116287697"/>
<evidence type="ECO:0000256" key="5">
    <source>
        <dbReference type="ARBA" id="ARBA00022989"/>
    </source>
</evidence>
<feature type="domain" description="Sushi" evidence="15">
    <location>
        <begin position="253"/>
        <end position="312"/>
    </location>
</feature>
<evidence type="ECO:0000256" key="10">
    <source>
        <dbReference type="PROSITE-ProRule" id="PRU00302"/>
    </source>
</evidence>
<organism evidence="16 17">
    <name type="scientific">Actinia tenebrosa</name>
    <name type="common">Australian red waratah sea anemone</name>
    <dbReference type="NCBI Taxonomy" id="6105"/>
    <lineage>
        <taxon>Eukaryota</taxon>
        <taxon>Metazoa</taxon>
        <taxon>Cnidaria</taxon>
        <taxon>Anthozoa</taxon>
        <taxon>Hexacorallia</taxon>
        <taxon>Actiniaria</taxon>
        <taxon>Actiniidae</taxon>
        <taxon>Actinia</taxon>
    </lineage>
</organism>